<keyword evidence="1" id="KW-0472">Membrane</keyword>
<sequence>MQLIVVIWVVLRFYSDNSMAEIWKSIHVLNLARVSFNLKKYFVLLLQLILSLVSFISCTVLSLFSLYYGLTCRLLRNLLQNVLEKVEGDCFPEDLENLFLAYVDITRCMKHIDNHLSQPAFLTVFYTMTGLFSGGYRLVFQTYNTNEYFLSLILPLIFYLSVQLMIMLSASITNELANNVKFVMQCLPYRNPSQDPEMKYKFEKDLNQENCLSLWKFYVMDRSLVITSIGTLLTYGILIGSLGK</sequence>
<dbReference type="InterPro" id="IPR009318">
    <property type="entry name" value="Gustatory_rcpt"/>
</dbReference>
<keyword evidence="1" id="KW-1133">Transmembrane helix</keyword>
<proteinExistence type="predicted"/>
<keyword evidence="1" id="KW-0812">Transmembrane</keyword>
<feature type="transmembrane region" description="Helical" evidence="1">
    <location>
        <begin position="224"/>
        <end position="243"/>
    </location>
</feature>
<organism evidence="2 3">
    <name type="scientific">Nephila pilipes</name>
    <name type="common">Giant wood spider</name>
    <name type="synonym">Nephila maculata</name>
    <dbReference type="NCBI Taxonomy" id="299642"/>
    <lineage>
        <taxon>Eukaryota</taxon>
        <taxon>Metazoa</taxon>
        <taxon>Ecdysozoa</taxon>
        <taxon>Arthropoda</taxon>
        <taxon>Chelicerata</taxon>
        <taxon>Arachnida</taxon>
        <taxon>Araneae</taxon>
        <taxon>Araneomorphae</taxon>
        <taxon>Entelegynae</taxon>
        <taxon>Araneoidea</taxon>
        <taxon>Nephilidae</taxon>
        <taxon>Nephila</taxon>
    </lineage>
</organism>
<dbReference type="Pfam" id="PF06151">
    <property type="entry name" value="Trehalose_recp"/>
    <property type="match status" value="1"/>
</dbReference>
<keyword evidence="3" id="KW-1185">Reference proteome</keyword>
<evidence type="ECO:0000256" key="1">
    <source>
        <dbReference type="SAM" id="Phobius"/>
    </source>
</evidence>
<dbReference type="GO" id="GO:0008527">
    <property type="term" value="F:taste receptor activity"/>
    <property type="evidence" value="ECO:0007669"/>
    <property type="project" value="InterPro"/>
</dbReference>
<evidence type="ECO:0000313" key="3">
    <source>
        <dbReference type="Proteomes" id="UP000887013"/>
    </source>
</evidence>
<feature type="transmembrane region" description="Helical" evidence="1">
    <location>
        <begin position="119"/>
        <end position="136"/>
    </location>
</feature>
<dbReference type="OrthoDB" id="6430535at2759"/>
<evidence type="ECO:0008006" key="4">
    <source>
        <dbReference type="Google" id="ProtNLM"/>
    </source>
</evidence>
<dbReference type="AlphaFoldDB" id="A0A8X6NWW4"/>
<gene>
    <name evidence="2" type="primary">AVEN_142582_1</name>
    <name evidence="2" type="ORF">NPIL_695881</name>
</gene>
<name>A0A8X6NWW4_NEPPI</name>
<comment type="caution">
    <text evidence="2">The sequence shown here is derived from an EMBL/GenBank/DDBJ whole genome shotgun (WGS) entry which is preliminary data.</text>
</comment>
<reference evidence="2" key="1">
    <citation type="submission" date="2020-08" db="EMBL/GenBank/DDBJ databases">
        <title>Multicomponent nature underlies the extraordinary mechanical properties of spider dragline silk.</title>
        <authorList>
            <person name="Kono N."/>
            <person name="Nakamura H."/>
            <person name="Mori M."/>
            <person name="Yoshida Y."/>
            <person name="Ohtoshi R."/>
            <person name="Malay A.D."/>
            <person name="Moran D.A.P."/>
            <person name="Tomita M."/>
            <person name="Numata K."/>
            <person name="Arakawa K."/>
        </authorList>
    </citation>
    <scope>NUCLEOTIDE SEQUENCE</scope>
</reference>
<feature type="transmembrane region" description="Helical" evidence="1">
    <location>
        <begin position="44"/>
        <end position="70"/>
    </location>
</feature>
<accession>A0A8X6NWW4</accession>
<protein>
    <recommendedName>
        <fullName evidence="4">Gustatory receptor</fullName>
    </recommendedName>
</protein>
<dbReference type="EMBL" id="BMAW01062613">
    <property type="protein sequence ID" value="GFT36557.1"/>
    <property type="molecule type" value="Genomic_DNA"/>
</dbReference>
<feature type="transmembrane region" description="Helical" evidence="1">
    <location>
        <begin position="148"/>
        <end position="168"/>
    </location>
</feature>
<evidence type="ECO:0000313" key="2">
    <source>
        <dbReference type="EMBL" id="GFT36557.1"/>
    </source>
</evidence>
<dbReference type="GO" id="GO:0016020">
    <property type="term" value="C:membrane"/>
    <property type="evidence" value="ECO:0007669"/>
    <property type="project" value="InterPro"/>
</dbReference>
<dbReference type="Proteomes" id="UP000887013">
    <property type="component" value="Unassembled WGS sequence"/>
</dbReference>